<evidence type="ECO:0000313" key="3">
    <source>
        <dbReference type="Proteomes" id="UP000463224"/>
    </source>
</evidence>
<accession>A0A844QLT6</accession>
<dbReference type="Proteomes" id="UP000463224">
    <property type="component" value="Unassembled WGS sequence"/>
</dbReference>
<dbReference type="Gene3D" id="3.10.180.10">
    <property type="entry name" value="2,3-Dihydroxybiphenyl 1,2-Dioxygenase, domain 1"/>
    <property type="match status" value="1"/>
</dbReference>
<proteinExistence type="predicted"/>
<dbReference type="InterPro" id="IPR025870">
    <property type="entry name" value="Glyoxalase-like_dom"/>
</dbReference>
<dbReference type="EMBL" id="WPHG01000004">
    <property type="protein sequence ID" value="MVA99008.1"/>
    <property type="molecule type" value="Genomic_DNA"/>
</dbReference>
<evidence type="ECO:0000259" key="1">
    <source>
        <dbReference type="Pfam" id="PF13468"/>
    </source>
</evidence>
<dbReference type="Pfam" id="PF13468">
    <property type="entry name" value="Glyoxalase_3"/>
    <property type="match status" value="1"/>
</dbReference>
<dbReference type="AlphaFoldDB" id="A0A844QLT6"/>
<sequence length="291" mass="31079">MNGDIDSVNHLGIAVRDMEAACALYERLGFQLTPLSVHSGSSSPDEPVQPMATGNRCAVFPNNYIEVLGIVNPGALDWGWDRFIDRFEGAHIICFGCKDADTVATRLSSANVANSGVIALQRDIGTPEGTRTAKFDCVHFDRAATPEGLIQAARHRNPEYVHQPRYLTHENGATSLSSLLIVSEDPQATAQRYAVLTGQSLGQIDGLPGISLPLVTTLRFTGPQDAGQRLSGTLLSPAPSIVAATFTVADLASARALIADAGFPIVEGDNRFHVPAEHALGVVHEFVQDTR</sequence>
<protein>
    <recommendedName>
        <fullName evidence="1">Glyoxalase-like domain-containing protein</fullName>
    </recommendedName>
</protein>
<comment type="caution">
    <text evidence="2">The sequence shown here is derived from an EMBL/GenBank/DDBJ whole genome shotgun (WGS) entry which is preliminary data.</text>
</comment>
<evidence type="ECO:0000313" key="2">
    <source>
        <dbReference type="EMBL" id="MVA99008.1"/>
    </source>
</evidence>
<keyword evidence="3" id="KW-1185">Reference proteome</keyword>
<dbReference type="SUPFAM" id="SSF54593">
    <property type="entry name" value="Glyoxalase/Bleomycin resistance protein/Dihydroxybiphenyl dioxygenase"/>
    <property type="match status" value="1"/>
</dbReference>
<organism evidence="2 3">
    <name type="scientific">Nitratireductor arenosus</name>
    <dbReference type="NCBI Taxonomy" id="2682096"/>
    <lineage>
        <taxon>Bacteria</taxon>
        <taxon>Pseudomonadati</taxon>
        <taxon>Pseudomonadota</taxon>
        <taxon>Alphaproteobacteria</taxon>
        <taxon>Hyphomicrobiales</taxon>
        <taxon>Phyllobacteriaceae</taxon>
        <taxon>Nitratireductor</taxon>
    </lineage>
</organism>
<name>A0A844QLT6_9HYPH</name>
<reference evidence="2 3" key="1">
    <citation type="submission" date="2019-12" db="EMBL/GenBank/DDBJ databases">
        <title>Nitratireductor arenosus sp. nov., Isolated from sea sand, Jeju island, South Korea.</title>
        <authorList>
            <person name="Kim W."/>
        </authorList>
    </citation>
    <scope>NUCLEOTIDE SEQUENCE [LARGE SCALE GENOMIC DNA]</scope>
    <source>
        <strain evidence="2 3">CAU 1489</strain>
    </source>
</reference>
<feature type="domain" description="Glyoxalase-like" evidence="1">
    <location>
        <begin position="9"/>
        <end position="196"/>
    </location>
</feature>
<dbReference type="InterPro" id="IPR029068">
    <property type="entry name" value="Glyas_Bleomycin-R_OHBP_Dase"/>
</dbReference>
<dbReference type="RefSeq" id="WP_156713973.1">
    <property type="nucleotide sequence ID" value="NZ_WPHG01000004.1"/>
</dbReference>
<gene>
    <name evidence="2" type="ORF">GN330_17305</name>
</gene>